<dbReference type="InterPro" id="IPR008613">
    <property type="entry name" value="Excalibur_Ca-bd_domain"/>
</dbReference>
<name>A0A4Q5IWY8_9ACTN</name>
<organism evidence="3 4">
    <name type="scientific">Nocardioides iriomotensis</name>
    <dbReference type="NCBI Taxonomy" id="715784"/>
    <lineage>
        <taxon>Bacteria</taxon>
        <taxon>Bacillati</taxon>
        <taxon>Actinomycetota</taxon>
        <taxon>Actinomycetes</taxon>
        <taxon>Propionibacteriales</taxon>
        <taxon>Nocardioidaceae</taxon>
        <taxon>Nocardioides</taxon>
    </lineage>
</organism>
<feature type="domain" description="Excalibur calcium-binding" evidence="2">
    <location>
        <begin position="36"/>
        <end position="91"/>
    </location>
</feature>
<keyword evidence="1" id="KW-0732">Signal</keyword>
<gene>
    <name evidence="3" type="ORF">ETU37_22065</name>
</gene>
<feature type="signal peptide" evidence="1">
    <location>
        <begin position="1"/>
        <end position="29"/>
    </location>
</feature>
<dbReference type="Proteomes" id="UP000291189">
    <property type="component" value="Unassembled WGS sequence"/>
</dbReference>
<feature type="chain" id="PRO_5020585298" evidence="1">
    <location>
        <begin position="30"/>
        <end position="93"/>
    </location>
</feature>
<sequence length="93" mass="9707">MSKKITRSLAVSAVAAVIALPVGVGTAQAAGPAPREYANCTALNKVYPHGVGKLGARDKTSGTRVTTFTRNNKVYSLNTKSDRDKDGIACEKA</sequence>
<evidence type="ECO:0000313" key="4">
    <source>
        <dbReference type="Proteomes" id="UP000291189"/>
    </source>
</evidence>
<proteinExistence type="predicted"/>
<evidence type="ECO:0000259" key="2">
    <source>
        <dbReference type="SMART" id="SM00894"/>
    </source>
</evidence>
<reference evidence="3 4" key="1">
    <citation type="submission" date="2019-01" db="EMBL/GenBank/DDBJ databases">
        <title>Nocardioides guangzhouensis sp. nov., an actinobacterium isolated from soil.</title>
        <authorList>
            <person name="Fu Y."/>
            <person name="Cai Y."/>
            <person name="Lin Z."/>
            <person name="Chen P."/>
        </authorList>
    </citation>
    <scope>NUCLEOTIDE SEQUENCE [LARGE SCALE GENOMIC DNA]</scope>
    <source>
        <strain evidence="3 4">NBRC 105384</strain>
    </source>
</reference>
<protein>
    <submittedName>
        <fullName evidence="3">Excalibur calcium-binding domain-containing protein</fullName>
    </submittedName>
</protein>
<keyword evidence="4" id="KW-1185">Reference proteome</keyword>
<dbReference type="OrthoDB" id="2735480at2"/>
<dbReference type="RefSeq" id="WP_129989473.1">
    <property type="nucleotide sequence ID" value="NZ_SDPU01000035.1"/>
</dbReference>
<dbReference type="EMBL" id="SDPU01000035">
    <property type="protein sequence ID" value="RYU09708.1"/>
    <property type="molecule type" value="Genomic_DNA"/>
</dbReference>
<evidence type="ECO:0000313" key="3">
    <source>
        <dbReference type="EMBL" id="RYU09708.1"/>
    </source>
</evidence>
<accession>A0A4Q5IWY8</accession>
<evidence type="ECO:0000256" key="1">
    <source>
        <dbReference type="SAM" id="SignalP"/>
    </source>
</evidence>
<dbReference type="AlphaFoldDB" id="A0A4Q5IWY8"/>
<dbReference type="SMART" id="SM00894">
    <property type="entry name" value="Excalibur"/>
    <property type="match status" value="1"/>
</dbReference>
<comment type="caution">
    <text evidence="3">The sequence shown here is derived from an EMBL/GenBank/DDBJ whole genome shotgun (WGS) entry which is preliminary data.</text>
</comment>
<dbReference type="Pfam" id="PF05901">
    <property type="entry name" value="Excalibur"/>
    <property type="match status" value="1"/>
</dbReference>